<dbReference type="Pfam" id="PF03358">
    <property type="entry name" value="FMN_red"/>
    <property type="match status" value="1"/>
</dbReference>
<evidence type="ECO:0000259" key="1">
    <source>
        <dbReference type="Pfam" id="PF03358"/>
    </source>
</evidence>
<dbReference type="Gene3D" id="3.40.50.360">
    <property type="match status" value="1"/>
</dbReference>
<keyword evidence="3" id="KW-1185">Reference proteome</keyword>
<dbReference type="GO" id="GO:0010181">
    <property type="term" value="F:FMN binding"/>
    <property type="evidence" value="ECO:0007669"/>
    <property type="project" value="TreeGrafter"/>
</dbReference>
<dbReference type="OrthoDB" id="9812295at2"/>
<reference evidence="2 3" key="1">
    <citation type="submission" date="2019-07" db="EMBL/GenBank/DDBJ databases">
        <title>Rufibacter sp. nov., isolated from lake sediment.</title>
        <authorList>
            <person name="Qu J.-H."/>
        </authorList>
    </citation>
    <scope>NUCLEOTIDE SEQUENCE [LARGE SCALE GENOMIC DNA]</scope>
    <source>
        <strain evidence="2 3">NBS58-1</strain>
    </source>
</reference>
<dbReference type="InterPro" id="IPR005025">
    <property type="entry name" value="FMN_Rdtase-like_dom"/>
</dbReference>
<feature type="domain" description="NADPH-dependent FMN reductase-like" evidence="1">
    <location>
        <begin position="1"/>
        <end position="142"/>
    </location>
</feature>
<organism evidence="2 3">
    <name type="scientific">Rufibacter hautae</name>
    <dbReference type="NCBI Taxonomy" id="2595005"/>
    <lineage>
        <taxon>Bacteria</taxon>
        <taxon>Pseudomonadati</taxon>
        <taxon>Bacteroidota</taxon>
        <taxon>Cytophagia</taxon>
        <taxon>Cytophagales</taxon>
        <taxon>Hymenobacteraceae</taxon>
        <taxon>Rufibacter</taxon>
    </lineage>
</organism>
<dbReference type="PANTHER" id="PTHR30543:SF21">
    <property type="entry name" value="NAD(P)H-DEPENDENT FMN REDUCTASE LOT6"/>
    <property type="match status" value="1"/>
</dbReference>
<protein>
    <submittedName>
        <fullName evidence="2">NAD(P)H-dependent oxidoreductase</fullName>
    </submittedName>
</protein>
<name>A0A5B6TLF1_9BACT</name>
<dbReference type="AlphaFoldDB" id="A0A5B6TLF1"/>
<evidence type="ECO:0000313" key="2">
    <source>
        <dbReference type="EMBL" id="KAA3440310.1"/>
    </source>
</evidence>
<dbReference type="GO" id="GO:0016491">
    <property type="term" value="F:oxidoreductase activity"/>
    <property type="evidence" value="ECO:0007669"/>
    <property type="project" value="InterPro"/>
</dbReference>
<dbReference type="PANTHER" id="PTHR30543">
    <property type="entry name" value="CHROMATE REDUCTASE"/>
    <property type="match status" value="1"/>
</dbReference>
<dbReference type="InterPro" id="IPR050712">
    <property type="entry name" value="NAD(P)H-dep_reductase"/>
</dbReference>
<dbReference type="GO" id="GO:0005829">
    <property type="term" value="C:cytosol"/>
    <property type="evidence" value="ECO:0007669"/>
    <property type="project" value="TreeGrafter"/>
</dbReference>
<dbReference type="EMBL" id="VKKY01000001">
    <property type="protein sequence ID" value="KAA3440310.1"/>
    <property type="molecule type" value="Genomic_DNA"/>
</dbReference>
<gene>
    <name evidence="2" type="ORF">FOA19_06540</name>
</gene>
<sequence>MKLVVVSGSARPQRQSHQVALEVGRRLEEKGHSVHLLDVRELNFPLLENTFDKTPNPSDLMKETSAAIAQSDGLVMVSPEHNGSYSGALKNTLDYFYKEYFHKPFGIVAVSAGMLGGINAAKSLQHYALTLNGIVLPNALLTPKVQTLFQDGQLTDAAYAGRLDKFLEDFLWLGQAIQATQVNQVLH</sequence>
<proteinExistence type="predicted"/>
<dbReference type="SUPFAM" id="SSF52218">
    <property type="entry name" value="Flavoproteins"/>
    <property type="match status" value="1"/>
</dbReference>
<accession>A0A5B6TLF1</accession>
<dbReference type="Proteomes" id="UP000324133">
    <property type="component" value="Unassembled WGS sequence"/>
</dbReference>
<comment type="caution">
    <text evidence="2">The sequence shown here is derived from an EMBL/GenBank/DDBJ whole genome shotgun (WGS) entry which is preliminary data.</text>
</comment>
<dbReference type="RefSeq" id="WP_149089945.1">
    <property type="nucleotide sequence ID" value="NZ_VKKY01000001.1"/>
</dbReference>
<evidence type="ECO:0000313" key="3">
    <source>
        <dbReference type="Proteomes" id="UP000324133"/>
    </source>
</evidence>
<dbReference type="InterPro" id="IPR029039">
    <property type="entry name" value="Flavoprotein-like_sf"/>
</dbReference>